<keyword evidence="2" id="KW-1185">Reference proteome</keyword>
<protein>
    <submittedName>
        <fullName evidence="1">Uncharacterized protein</fullName>
    </submittedName>
</protein>
<dbReference type="Proteomes" id="UP001439008">
    <property type="component" value="Unassembled WGS sequence"/>
</dbReference>
<dbReference type="EMBL" id="JBDODL010001057">
    <property type="protein sequence ID" value="MES1921058.1"/>
    <property type="molecule type" value="Genomic_DNA"/>
</dbReference>
<accession>A0ABV2AN12</accession>
<comment type="caution">
    <text evidence="1">The sequence shown here is derived from an EMBL/GenBank/DDBJ whole genome shotgun (WGS) entry which is preliminary data.</text>
</comment>
<name>A0ABV2AN12_9EUKA</name>
<proteinExistence type="predicted"/>
<dbReference type="SUPFAM" id="SSF51197">
    <property type="entry name" value="Clavaminate synthase-like"/>
    <property type="match status" value="1"/>
</dbReference>
<organism evidence="1 2">
    <name type="scientific">Bonamia ostreae</name>
    <dbReference type="NCBI Taxonomy" id="126728"/>
    <lineage>
        <taxon>Eukaryota</taxon>
        <taxon>Sar</taxon>
        <taxon>Rhizaria</taxon>
        <taxon>Endomyxa</taxon>
        <taxon>Ascetosporea</taxon>
        <taxon>Haplosporida</taxon>
        <taxon>Bonamia</taxon>
    </lineage>
</organism>
<evidence type="ECO:0000313" key="1">
    <source>
        <dbReference type="EMBL" id="MES1921058.1"/>
    </source>
</evidence>
<gene>
    <name evidence="1" type="ORF">MHBO_002656</name>
</gene>
<reference evidence="1 2" key="1">
    <citation type="journal article" date="2024" name="BMC Biol.">
        <title>Comparative genomics of Ascetosporea gives new insight into the evolutionary basis for animal parasitism in Rhizaria.</title>
        <authorList>
            <person name="Hiltunen Thoren M."/>
            <person name="Onut-Brannstrom I."/>
            <person name="Alfjorden A."/>
            <person name="Peckova H."/>
            <person name="Swords F."/>
            <person name="Hooper C."/>
            <person name="Holzer A.S."/>
            <person name="Bass D."/>
            <person name="Burki F."/>
        </authorList>
    </citation>
    <scope>NUCLEOTIDE SEQUENCE [LARGE SCALE GENOMIC DNA]</scope>
    <source>
        <strain evidence="1">20-A016</strain>
    </source>
</reference>
<evidence type="ECO:0000313" key="2">
    <source>
        <dbReference type="Proteomes" id="UP001439008"/>
    </source>
</evidence>
<sequence>MVDLYKKFVTKNVLPLFEETEFAVQKEPNFRVCFPDNTAIGETGKEQSDKIGLHKDSDYGHPTGEINFIVALTDIFDSNGLFFETFPKSNKFVPLKMGYGQFFQFYGNQCRHYNLLNVTKNTRVSLDFRVVPMSVYDEFNLEKSVHSGRKFVIGDYYVKMIAE</sequence>